<dbReference type="EMBL" id="JAVDXU010000001">
    <property type="protein sequence ID" value="MDR7267946.1"/>
    <property type="molecule type" value="Genomic_DNA"/>
</dbReference>
<sequence length="264" mass="28695">MDPTAFTHPEQLFASIALTMPRLFAVFAVTPFLSPNVITGMSRNSLMLMLALFMSPLAGDMPSLSVTMWIAIAAKEALIGVMLGLGFGIFFWAIQSVGDLIDFQTGTGNAAFFDPVAGHDNGPTGEFLGWVVINLFVSAGGMLALVGAVVDSYRLWPVADFFPDLGHVIEAFAIRQGDTLFTWIVKLAAPVILVLMLVELGAGLLQRVAPQLNVFQSTQSLKGLLAALMMMLFMYVLWDSLQQFLRPDNGVLEFLRSSMRPRSG</sequence>
<feature type="transmembrane region" description="Helical" evidence="7">
    <location>
        <begin position="77"/>
        <end position="94"/>
    </location>
</feature>
<feature type="transmembrane region" description="Helical" evidence="7">
    <location>
        <begin position="187"/>
        <end position="209"/>
    </location>
</feature>
<dbReference type="Pfam" id="PF01311">
    <property type="entry name" value="Bac_export_1"/>
    <property type="match status" value="1"/>
</dbReference>
<feature type="transmembrane region" description="Helical" evidence="7">
    <location>
        <begin position="46"/>
        <end position="71"/>
    </location>
</feature>
<evidence type="ECO:0000256" key="3">
    <source>
        <dbReference type="ARBA" id="ARBA00022475"/>
    </source>
</evidence>
<comment type="similarity">
    <text evidence="2 7">Belongs to the FliR/MopE/SpaR family.</text>
</comment>
<evidence type="ECO:0000313" key="9">
    <source>
        <dbReference type="Proteomes" id="UP001180453"/>
    </source>
</evidence>
<dbReference type="InterPro" id="IPR006304">
    <property type="entry name" value="T3SS_SpaR/YscT"/>
</dbReference>
<keyword evidence="5 7" id="KW-1133">Transmembrane helix</keyword>
<evidence type="ECO:0000256" key="2">
    <source>
        <dbReference type="ARBA" id="ARBA00009772"/>
    </source>
</evidence>
<dbReference type="PANTHER" id="PTHR30065">
    <property type="entry name" value="FLAGELLAR BIOSYNTHETIC PROTEIN FLIR"/>
    <property type="match status" value="1"/>
</dbReference>
<evidence type="ECO:0000256" key="5">
    <source>
        <dbReference type="ARBA" id="ARBA00022989"/>
    </source>
</evidence>
<evidence type="ECO:0000256" key="7">
    <source>
        <dbReference type="RuleBase" id="RU362072"/>
    </source>
</evidence>
<proteinExistence type="inferred from homology"/>
<dbReference type="PRINTS" id="PR00953">
    <property type="entry name" value="TYPE3IMRPROT"/>
</dbReference>
<evidence type="ECO:0000256" key="1">
    <source>
        <dbReference type="ARBA" id="ARBA00004651"/>
    </source>
</evidence>
<keyword evidence="9" id="KW-1185">Reference proteome</keyword>
<accession>A0ABU1YGG4</accession>
<dbReference type="PANTHER" id="PTHR30065:SF1">
    <property type="entry name" value="SURFACE PRESENTATION OF ANTIGENS PROTEIN SPAR"/>
    <property type="match status" value="1"/>
</dbReference>
<gene>
    <name evidence="8" type="ORF">J2X20_000575</name>
</gene>
<dbReference type="RefSeq" id="WP_310260608.1">
    <property type="nucleotide sequence ID" value="NZ_JAVDXU010000001.1"/>
</dbReference>
<feature type="transmembrane region" description="Helical" evidence="7">
    <location>
        <begin position="127"/>
        <end position="150"/>
    </location>
</feature>
<dbReference type="InterPro" id="IPR002010">
    <property type="entry name" value="T3SS_IM_R"/>
</dbReference>
<dbReference type="NCBIfam" id="TIGR01401">
    <property type="entry name" value="fliR_like_III"/>
    <property type="match status" value="1"/>
</dbReference>
<evidence type="ECO:0000256" key="4">
    <source>
        <dbReference type="ARBA" id="ARBA00022692"/>
    </source>
</evidence>
<evidence type="ECO:0000313" key="8">
    <source>
        <dbReference type="EMBL" id="MDR7267946.1"/>
    </source>
</evidence>
<reference evidence="8 9" key="1">
    <citation type="submission" date="2023-07" db="EMBL/GenBank/DDBJ databases">
        <title>Sorghum-associated microbial communities from plants grown in Nebraska, USA.</title>
        <authorList>
            <person name="Schachtman D."/>
        </authorList>
    </citation>
    <scope>NUCLEOTIDE SEQUENCE [LARGE SCALE GENOMIC DNA]</scope>
    <source>
        <strain evidence="8 9">BE314</strain>
    </source>
</reference>
<feature type="transmembrane region" description="Helical" evidence="7">
    <location>
        <begin position="221"/>
        <end position="238"/>
    </location>
</feature>
<name>A0ABU1YGG4_ROSSA</name>
<feature type="transmembrane region" description="Helical" evidence="7">
    <location>
        <begin position="12"/>
        <end position="34"/>
    </location>
</feature>
<comment type="subcellular location">
    <subcellularLocation>
        <location evidence="1 7">Cell membrane</location>
        <topology evidence="1 7">Multi-pass membrane protein</topology>
    </subcellularLocation>
</comment>
<organism evidence="8 9">
    <name type="scientific">Roseateles saccharophilus</name>
    <name type="common">Pseudomonas saccharophila</name>
    <dbReference type="NCBI Taxonomy" id="304"/>
    <lineage>
        <taxon>Bacteria</taxon>
        <taxon>Pseudomonadati</taxon>
        <taxon>Pseudomonadota</taxon>
        <taxon>Betaproteobacteria</taxon>
        <taxon>Burkholderiales</taxon>
        <taxon>Sphaerotilaceae</taxon>
        <taxon>Roseateles</taxon>
    </lineage>
</organism>
<keyword evidence="3 7" id="KW-1003">Cell membrane</keyword>
<keyword evidence="6 7" id="KW-0472">Membrane</keyword>
<comment type="caution">
    <text evidence="8">The sequence shown here is derived from an EMBL/GenBank/DDBJ whole genome shotgun (WGS) entry which is preliminary data.</text>
</comment>
<protein>
    <submittedName>
        <fullName evidence="8">Type III secretion protein T</fullName>
    </submittedName>
</protein>
<evidence type="ECO:0000256" key="6">
    <source>
        <dbReference type="ARBA" id="ARBA00023136"/>
    </source>
</evidence>
<dbReference type="Proteomes" id="UP001180453">
    <property type="component" value="Unassembled WGS sequence"/>
</dbReference>
<keyword evidence="4 7" id="KW-0812">Transmembrane</keyword>